<comment type="pathway">
    <text evidence="1 8">Protein modification; [NiFe] hydrogenase maturation.</text>
</comment>
<dbReference type="InterPro" id="IPR051060">
    <property type="entry name" value="Carbamoyltrans_HypF-like"/>
</dbReference>
<dbReference type="InterPro" id="IPR055128">
    <property type="entry name" value="HypF_C_2"/>
</dbReference>
<keyword evidence="4" id="KW-0479">Metal-binding</keyword>
<dbReference type="PROSITE" id="PS00150">
    <property type="entry name" value="ACYLPHOSPHATASE_1"/>
    <property type="match status" value="1"/>
</dbReference>
<dbReference type="GO" id="GO:0003725">
    <property type="term" value="F:double-stranded RNA binding"/>
    <property type="evidence" value="ECO:0007669"/>
    <property type="project" value="InterPro"/>
</dbReference>
<evidence type="ECO:0000256" key="9">
    <source>
        <dbReference type="PROSITE-ProRule" id="PRU00520"/>
    </source>
</evidence>
<dbReference type="Pfam" id="PF01300">
    <property type="entry name" value="Sua5_yciO_yrdC"/>
    <property type="match status" value="1"/>
</dbReference>
<dbReference type="Pfam" id="PF00708">
    <property type="entry name" value="Acylphosphatase"/>
    <property type="match status" value="1"/>
</dbReference>
<keyword evidence="9" id="KW-0378">Hydrolase</keyword>
<dbReference type="Pfam" id="PF22521">
    <property type="entry name" value="HypF_C_2"/>
    <property type="match status" value="1"/>
</dbReference>
<evidence type="ECO:0000256" key="5">
    <source>
        <dbReference type="ARBA" id="ARBA00022771"/>
    </source>
</evidence>
<feature type="domain" description="YrdC-like" evidence="11">
    <location>
        <begin position="219"/>
        <end position="417"/>
    </location>
</feature>
<dbReference type="Pfam" id="PF17788">
    <property type="entry name" value="HypF_C"/>
    <property type="match status" value="1"/>
</dbReference>
<dbReference type="PIRSF" id="PIRSF006256">
    <property type="entry name" value="CMPcnvr_hdrg_mat"/>
    <property type="match status" value="1"/>
</dbReference>
<dbReference type="GO" id="GO:0016874">
    <property type="term" value="F:ligase activity"/>
    <property type="evidence" value="ECO:0007669"/>
    <property type="project" value="UniProtKB-UniRule"/>
</dbReference>
<dbReference type="PROSITE" id="PS51160">
    <property type="entry name" value="ACYLPHOSPHATASE_3"/>
    <property type="match status" value="1"/>
</dbReference>
<dbReference type="Proteomes" id="UP000246569">
    <property type="component" value="Unassembled WGS sequence"/>
</dbReference>
<keyword evidence="13" id="KW-1185">Reference proteome</keyword>
<dbReference type="EC" id="6.2.-.-" evidence="8"/>
<accession>A0A317N026</accession>
<dbReference type="InterPro" id="IPR017945">
    <property type="entry name" value="DHBP_synth_RibB-like_a/b_dom"/>
</dbReference>
<dbReference type="InterPro" id="IPR006070">
    <property type="entry name" value="Sua5-like_dom"/>
</dbReference>
<name>A0A317N026_9GAMM</name>
<dbReference type="InterPro" id="IPR004421">
    <property type="entry name" value="Carbamoyltransferase_HypF"/>
</dbReference>
<evidence type="ECO:0000256" key="4">
    <source>
        <dbReference type="ARBA" id="ARBA00022723"/>
    </source>
</evidence>
<keyword evidence="5" id="KW-0863">Zinc-finger</keyword>
<evidence type="ECO:0000256" key="3">
    <source>
        <dbReference type="ARBA" id="ARBA00022598"/>
    </source>
</evidence>
<sequence>MKSLAEPVAPLPPADARASESARWRLRLRGQVQGVGMRPFVWRLAQRHGLDGWVGNDGDGVLIEVQGTRAALAAFRAELRTPPPLARIERVECSEQPLQAAARGFAIVASRVGAAHTGIAADVAVCADCLAELFDPAARRWRYPFINCSHCGPRFSIVARLPYDRANTALAAFPPCAECAAEYADPADRRFHAEPLACGQCGPRLLWRARAAELGAPLADVLAETLALLRGGRIVAIKGVGGFQLLCDARNAAAVAELRRRKQRPAKPFALLAANAASFAGLVELDVASQQLLEAPSRPIVLCRQRAGVELAGIAPGLDRLGCLLPAAPLHWLLFHEAAGRPAGMAWTTQPQPLLLVCTSANASGEPLPIDDAEAVTALAGIADAVLGSDRAILARCDDSVVLAHGGGFSCVRRARGWAPQPLRLPRAGPATLAFGADLKNSIGISRGDRAWLSQHIGDLGSVAARRAQWQALEHLLAVLDVQPARVVCDRHPDFASSRAAAEFAAAHGLPVYAVQHHHAHIAAVLAEHGHDGPALGLALDGFGLGDDGAAWGGELLRVEGVHCQRLGHLRPLPLPGGDAAAREPWRMAAAALHVLGRTDEIAVRFAAQPAARTVAALLARGVHCPPSSSAGRLFDAAAGLLGVCATMSYEGEAAIRLEAAARRHGAAAALAGGWTHAGGVLDLRPLLAWLCARQDVAHAAAVFHATLVAALAEWIEWAVQTSGIRCVAVAGGVCLNRVLLDALHASLETRGLRLLQARELPPNDGGLAFGQLWLGLQQT</sequence>
<dbReference type="InterPro" id="IPR041440">
    <property type="entry name" value="HypF_C"/>
</dbReference>
<evidence type="ECO:0000256" key="2">
    <source>
        <dbReference type="ARBA" id="ARBA00008097"/>
    </source>
</evidence>
<comment type="caution">
    <text evidence="12">The sequence shown here is derived from an EMBL/GenBank/DDBJ whole genome shotgun (WGS) entry which is preliminary data.</text>
</comment>
<comment type="catalytic activity">
    <reaction evidence="7 8">
        <text>C-terminal L-cysteinyl-[HypE protein] + carbamoyl phosphate + ATP + H2O = C-terminal S-carboxamide-L-cysteinyl-[HypE protein] + AMP + phosphate + diphosphate + H(+)</text>
        <dbReference type="Rhea" id="RHEA:55636"/>
        <dbReference type="Rhea" id="RHEA-COMP:14247"/>
        <dbReference type="Rhea" id="RHEA-COMP:14392"/>
        <dbReference type="ChEBI" id="CHEBI:15377"/>
        <dbReference type="ChEBI" id="CHEBI:15378"/>
        <dbReference type="ChEBI" id="CHEBI:30616"/>
        <dbReference type="ChEBI" id="CHEBI:33019"/>
        <dbReference type="ChEBI" id="CHEBI:43474"/>
        <dbReference type="ChEBI" id="CHEBI:58228"/>
        <dbReference type="ChEBI" id="CHEBI:76913"/>
        <dbReference type="ChEBI" id="CHEBI:139126"/>
        <dbReference type="ChEBI" id="CHEBI:456215"/>
    </reaction>
</comment>
<evidence type="ECO:0000313" key="12">
    <source>
        <dbReference type="EMBL" id="PWV64726.1"/>
    </source>
</evidence>
<dbReference type="GO" id="GO:0016743">
    <property type="term" value="F:carboxyl- or carbamoyltransferase activity"/>
    <property type="evidence" value="ECO:0007669"/>
    <property type="project" value="UniProtKB-UniRule"/>
</dbReference>
<dbReference type="Pfam" id="PF07503">
    <property type="entry name" value="zf-HYPF"/>
    <property type="match status" value="2"/>
</dbReference>
<keyword evidence="12" id="KW-0808">Transferase</keyword>
<dbReference type="PANTHER" id="PTHR42959:SF1">
    <property type="entry name" value="CARBAMOYLTRANSFERASE HYPF"/>
    <property type="match status" value="1"/>
</dbReference>
<keyword evidence="6" id="KW-0862">Zinc</keyword>
<evidence type="ECO:0000256" key="7">
    <source>
        <dbReference type="ARBA" id="ARBA00048220"/>
    </source>
</evidence>
<evidence type="ECO:0000259" key="11">
    <source>
        <dbReference type="PROSITE" id="PS51163"/>
    </source>
</evidence>
<evidence type="ECO:0000256" key="8">
    <source>
        <dbReference type="PIRNR" id="PIRNR006256"/>
    </source>
</evidence>
<dbReference type="Gene3D" id="3.30.420.360">
    <property type="match status" value="1"/>
</dbReference>
<gene>
    <name evidence="12" type="ORF">C7443_102379</name>
</gene>
<comment type="similarity">
    <text evidence="2 8">Belongs to the carbamoyltransferase HypF family.</text>
</comment>
<dbReference type="SUPFAM" id="SSF55821">
    <property type="entry name" value="YrdC/RibB"/>
    <property type="match status" value="1"/>
</dbReference>
<feature type="active site" evidence="9">
    <location>
        <position position="38"/>
    </location>
</feature>
<dbReference type="EMBL" id="QGTJ01000002">
    <property type="protein sequence ID" value="PWV64726.1"/>
    <property type="molecule type" value="Genomic_DNA"/>
</dbReference>
<proteinExistence type="inferred from homology"/>
<dbReference type="InterPro" id="IPR017968">
    <property type="entry name" value="Acylphosphatase_CS"/>
</dbReference>
<dbReference type="GO" id="GO:0008270">
    <property type="term" value="F:zinc ion binding"/>
    <property type="evidence" value="ECO:0007669"/>
    <property type="project" value="UniProtKB-KW"/>
</dbReference>
<dbReference type="OrthoDB" id="9808093at2"/>
<evidence type="ECO:0000313" key="13">
    <source>
        <dbReference type="Proteomes" id="UP000246569"/>
    </source>
</evidence>
<dbReference type="RefSeq" id="WP_110017358.1">
    <property type="nucleotide sequence ID" value="NZ_QGTJ01000002.1"/>
</dbReference>
<feature type="active site" evidence="9">
    <location>
        <position position="56"/>
    </location>
</feature>
<dbReference type="NCBIfam" id="TIGR00143">
    <property type="entry name" value="hypF"/>
    <property type="match status" value="1"/>
</dbReference>
<comment type="catalytic activity">
    <reaction evidence="9">
        <text>an acyl phosphate + H2O = a carboxylate + phosphate + H(+)</text>
        <dbReference type="Rhea" id="RHEA:14965"/>
        <dbReference type="ChEBI" id="CHEBI:15377"/>
        <dbReference type="ChEBI" id="CHEBI:15378"/>
        <dbReference type="ChEBI" id="CHEBI:29067"/>
        <dbReference type="ChEBI" id="CHEBI:43474"/>
        <dbReference type="ChEBI" id="CHEBI:59918"/>
        <dbReference type="EC" id="3.6.1.7"/>
    </reaction>
</comment>
<dbReference type="GO" id="GO:0051604">
    <property type="term" value="P:protein maturation"/>
    <property type="evidence" value="ECO:0007669"/>
    <property type="project" value="TreeGrafter"/>
</dbReference>
<dbReference type="UniPathway" id="UPA00335"/>
<dbReference type="InterPro" id="IPR001792">
    <property type="entry name" value="Acylphosphatase-like_dom"/>
</dbReference>
<protein>
    <recommendedName>
        <fullName evidence="8">Carbamoyltransferase HypF</fullName>
        <ecNumber evidence="8">6.2.-.-</ecNumber>
    </recommendedName>
</protein>
<evidence type="ECO:0000256" key="1">
    <source>
        <dbReference type="ARBA" id="ARBA00004711"/>
    </source>
</evidence>
<evidence type="ECO:0000259" key="10">
    <source>
        <dbReference type="PROSITE" id="PS51160"/>
    </source>
</evidence>
<dbReference type="SUPFAM" id="SSF54975">
    <property type="entry name" value="Acylphosphatase/BLUF domain-like"/>
    <property type="match status" value="1"/>
</dbReference>
<dbReference type="AlphaFoldDB" id="A0A317N026"/>
<dbReference type="GO" id="GO:0003998">
    <property type="term" value="F:acylphosphatase activity"/>
    <property type="evidence" value="ECO:0007669"/>
    <property type="project" value="UniProtKB-EC"/>
</dbReference>
<evidence type="ECO:0000256" key="6">
    <source>
        <dbReference type="ARBA" id="ARBA00022833"/>
    </source>
</evidence>
<dbReference type="PANTHER" id="PTHR42959">
    <property type="entry name" value="CARBAMOYLTRANSFERASE"/>
    <property type="match status" value="1"/>
</dbReference>
<keyword evidence="3" id="KW-0436">Ligase</keyword>
<dbReference type="Gene3D" id="3.30.420.40">
    <property type="match status" value="1"/>
</dbReference>
<dbReference type="PROSITE" id="PS51163">
    <property type="entry name" value="YRDC"/>
    <property type="match status" value="1"/>
</dbReference>
<feature type="domain" description="Acylphosphatase-like" evidence="10">
    <location>
        <begin position="23"/>
        <end position="109"/>
    </location>
</feature>
<comment type="function">
    <text evidence="8">Involved in the maturation of [NiFe] hydrogenases. Along with HypE, it catalyzes the synthesis of the CN ligands of the active site iron of [NiFe]-hydrogenases. HypF functions as a carbamoyl transferase using carbamoylphosphate as a substrate and transferring the carboxamido moiety in an ATP-dependent reaction to the thiolate of the C-terminal cysteine of HypE yielding a protein-S-carboxamide.</text>
</comment>
<reference evidence="12 13" key="1">
    <citation type="submission" date="2018-05" db="EMBL/GenBank/DDBJ databases">
        <title>Genomic Encyclopedia of Type Strains, Phase IV (KMG-IV): sequencing the most valuable type-strain genomes for metagenomic binning, comparative biology and taxonomic classification.</title>
        <authorList>
            <person name="Goeker M."/>
        </authorList>
    </citation>
    <scope>NUCLEOTIDE SEQUENCE [LARGE SCALE GENOMIC DNA]</scope>
    <source>
        <strain evidence="12 13">DSM 23606</strain>
    </source>
</reference>
<dbReference type="Gene3D" id="3.90.870.50">
    <property type="match status" value="1"/>
</dbReference>
<organism evidence="12 13">
    <name type="scientific">Plasticicumulans acidivorans</name>
    <dbReference type="NCBI Taxonomy" id="886464"/>
    <lineage>
        <taxon>Bacteria</taxon>
        <taxon>Pseudomonadati</taxon>
        <taxon>Pseudomonadota</taxon>
        <taxon>Gammaproteobacteria</taxon>
        <taxon>Candidatus Competibacteraceae</taxon>
        <taxon>Plasticicumulans</taxon>
    </lineage>
</organism>
<dbReference type="InterPro" id="IPR036046">
    <property type="entry name" value="Acylphosphatase-like_dom_sf"/>
</dbReference>
<dbReference type="InterPro" id="IPR011125">
    <property type="entry name" value="Znf_HypF"/>
</dbReference>
<dbReference type="Gene3D" id="3.30.110.120">
    <property type="match status" value="1"/>
</dbReference>